<evidence type="ECO:0000256" key="2">
    <source>
        <dbReference type="ARBA" id="ARBA00017574"/>
    </source>
</evidence>
<dbReference type="PROSITE" id="PS51903">
    <property type="entry name" value="CLP_R"/>
    <property type="match status" value="1"/>
</dbReference>
<keyword evidence="12" id="KW-1185">Reference proteome</keyword>
<dbReference type="SMART" id="SM00382">
    <property type="entry name" value="AAA"/>
    <property type="match status" value="2"/>
</dbReference>
<dbReference type="EMBL" id="BMGT01000001">
    <property type="protein sequence ID" value="GGG67878.1"/>
    <property type="molecule type" value="Genomic_DNA"/>
</dbReference>
<dbReference type="SUPFAM" id="SSF81923">
    <property type="entry name" value="Double Clp-N motif"/>
    <property type="match status" value="1"/>
</dbReference>
<comment type="similarity">
    <text evidence="1">Belongs to the ClpA/ClpB family.</text>
</comment>
<evidence type="ECO:0000256" key="5">
    <source>
        <dbReference type="ARBA" id="ARBA00022840"/>
    </source>
</evidence>
<keyword evidence="5" id="KW-0067">ATP-binding</keyword>
<dbReference type="GO" id="GO:0005524">
    <property type="term" value="F:ATP binding"/>
    <property type="evidence" value="ECO:0007669"/>
    <property type="project" value="UniProtKB-KW"/>
</dbReference>
<dbReference type="InterPro" id="IPR003959">
    <property type="entry name" value="ATPase_AAA_core"/>
</dbReference>
<dbReference type="InterPro" id="IPR027417">
    <property type="entry name" value="P-loop_NTPase"/>
</dbReference>
<evidence type="ECO:0000256" key="8">
    <source>
        <dbReference type="PROSITE-ProRule" id="PRU01251"/>
    </source>
</evidence>
<dbReference type="SMART" id="SM01086">
    <property type="entry name" value="ClpB_D2-small"/>
    <property type="match status" value="1"/>
</dbReference>
<keyword evidence="3 8" id="KW-0677">Repeat</keyword>
<dbReference type="Pfam" id="PF10431">
    <property type="entry name" value="ClpB_D2-small"/>
    <property type="match status" value="1"/>
</dbReference>
<dbReference type="Pfam" id="PF02861">
    <property type="entry name" value="Clp_N"/>
    <property type="match status" value="1"/>
</dbReference>
<evidence type="ECO:0000259" key="10">
    <source>
        <dbReference type="PROSITE" id="PS51903"/>
    </source>
</evidence>
<dbReference type="GO" id="GO:0034605">
    <property type="term" value="P:cellular response to heat"/>
    <property type="evidence" value="ECO:0007669"/>
    <property type="project" value="TreeGrafter"/>
</dbReference>
<proteinExistence type="inferred from homology"/>
<dbReference type="Pfam" id="PF00004">
    <property type="entry name" value="AAA"/>
    <property type="match status" value="1"/>
</dbReference>
<dbReference type="GO" id="GO:0016887">
    <property type="term" value="F:ATP hydrolysis activity"/>
    <property type="evidence" value="ECO:0007669"/>
    <property type="project" value="InterPro"/>
</dbReference>
<evidence type="ECO:0000256" key="7">
    <source>
        <dbReference type="ARBA" id="ARBA00026057"/>
    </source>
</evidence>
<dbReference type="InterPro" id="IPR018368">
    <property type="entry name" value="ClpA/B_CS1"/>
</dbReference>
<dbReference type="InterPro" id="IPR004176">
    <property type="entry name" value="Clp_R_N"/>
</dbReference>
<dbReference type="CDD" id="cd19499">
    <property type="entry name" value="RecA-like_ClpB_Hsp104-like"/>
    <property type="match status" value="1"/>
</dbReference>
<dbReference type="PRINTS" id="PR00300">
    <property type="entry name" value="CLPPROTEASEA"/>
</dbReference>
<evidence type="ECO:0000313" key="11">
    <source>
        <dbReference type="EMBL" id="GGG67878.1"/>
    </source>
</evidence>
<dbReference type="PROSITE" id="PS00870">
    <property type="entry name" value="CLPAB_1"/>
    <property type="match status" value="1"/>
</dbReference>
<dbReference type="InterPro" id="IPR003593">
    <property type="entry name" value="AAA+_ATPase"/>
</dbReference>
<evidence type="ECO:0000256" key="9">
    <source>
        <dbReference type="SAM" id="MobiDB-lite"/>
    </source>
</evidence>
<sequence length="881" mass="96835">MALDLSLLSDDMERALEAARLLAERRKQSLIQPEHLLYTLFDHESSLFALLERNGVACGALLDALAMKVNGSDGGTLEPGRRPVASQALRKLLEKSLERTSGRRGTNVEPIDVLLSAVELGETALKADLREAGITKESVEKIDEAQKTLKDTYEPEKASRSEGAASGRVLERFGRDLTAAARAGELSPVVGRDEEIRQLIQTLLRKTKNNPVLVGDPGTGKTAIVDGLALRIAAGDAPESLRMCRVISLDLAALVAGAKYRGEFEERIKGVIDEVRLKKGEIILFLDELHQLVGAGGTEGGMDAANLLKPALARGELRCVGATTFDEYRERIEKDGALARRFEQVQVKEPTDESMLYILRGIRERYEAFHGVKLSDEALQSAVKLSRRYLRDRFLPDKAIDVIDAATARLRMQIESKPTHVDQQERLLLRKRAELESLRGASASAQQKKSIAALEEEIAVLDPQVSTLVEAWDSQRMASSELKKTLQAIEEQNRLLQAAEAAGDVTKAAEIRYGALKYLEQQKADLETKTATVRESPMVSDEVQPSHIAEVIAERSGIPVSRLLESERDRLLKLDERLAERVFGQPDAIQAVAEAARRMRTDLQLKRSPNSFLFVGPTGVGKTELAKALAEALFDDERALIRIDMGEYKDKSSAASLIGSRPGLVGSDEGGFLTEQVRRSPYSIVLFDEVEKGHPEILDLLLGVLDEGRLTDAKGRFCDFSNTIVLFTSNLGVRESMGAENDSERKQIILEVVRASLRPELYNRIGQIIAFNPLSEPELERIVGVHLAGLTRKLEEDRDIRLAVSPGAVSLLAAHSYDPEYGARPAGRVMQQMVLAPLANALLAQDILPGQHVQLDADEDGLSFNVVEPDVATDTQETVTR</sequence>
<dbReference type="InterPro" id="IPR036628">
    <property type="entry name" value="Clp_N_dom_sf"/>
</dbReference>
<evidence type="ECO:0000313" key="12">
    <source>
        <dbReference type="Proteomes" id="UP000647241"/>
    </source>
</evidence>
<keyword evidence="6" id="KW-0143">Chaperone</keyword>
<dbReference type="AlphaFoldDB" id="A0A917M055"/>
<dbReference type="InterPro" id="IPR019489">
    <property type="entry name" value="Clp_ATPase_C"/>
</dbReference>
<feature type="region of interest" description="Disordered" evidence="9">
    <location>
        <begin position="146"/>
        <end position="165"/>
    </location>
</feature>
<dbReference type="Gene3D" id="1.10.1780.10">
    <property type="entry name" value="Clp, N-terminal domain"/>
    <property type="match status" value="1"/>
</dbReference>
<evidence type="ECO:0000256" key="3">
    <source>
        <dbReference type="ARBA" id="ARBA00022737"/>
    </source>
</evidence>
<dbReference type="GO" id="GO:0005737">
    <property type="term" value="C:cytoplasm"/>
    <property type="evidence" value="ECO:0007669"/>
    <property type="project" value="TreeGrafter"/>
</dbReference>
<reference evidence="11" key="2">
    <citation type="submission" date="2020-09" db="EMBL/GenBank/DDBJ databases">
        <authorList>
            <person name="Sun Q."/>
            <person name="Zhou Y."/>
        </authorList>
    </citation>
    <scope>NUCLEOTIDE SEQUENCE</scope>
    <source>
        <strain evidence="11">CGMCC 1.12997</strain>
    </source>
</reference>
<dbReference type="InterPro" id="IPR001270">
    <property type="entry name" value="ClpA/B"/>
</dbReference>
<feature type="compositionally biased region" description="Basic and acidic residues" evidence="9">
    <location>
        <begin position="146"/>
        <end position="160"/>
    </location>
</feature>
<evidence type="ECO:0000256" key="6">
    <source>
        <dbReference type="ARBA" id="ARBA00023186"/>
    </source>
</evidence>
<dbReference type="PANTHER" id="PTHR11638:SF175">
    <property type="entry name" value="ATP-DEPENDENT CLP PROTEASE, ATP-BINDING SUBUNIT CLPC"/>
    <property type="match status" value="1"/>
</dbReference>
<dbReference type="Gene3D" id="1.10.8.60">
    <property type="match status" value="1"/>
</dbReference>
<dbReference type="FunFam" id="3.40.50.300:FF:000120">
    <property type="entry name" value="ATP-dependent chaperone ClpB"/>
    <property type="match status" value="1"/>
</dbReference>
<dbReference type="Proteomes" id="UP000647241">
    <property type="component" value="Unassembled WGS sequence"/>
</dbReference>
<dbReference type="Pfam" id="PF07724">
    <property type="entry name" value="AAA_2"/>
    <property type="match status" value="1"/>
</dbReference>
<evidence type="ECO:0000256" key="1">
    <source>
        <dbReference type="ARBA" id="ARBA00008675"/>
    </source>
</evidence>
<dbReference type="InterPro" id="IPR050130">
    <property type="entry name" value="ClpA_ClpB"/>
</dbReference>
<dbReference type="CDD" id="cd00009">
    <property type="entry name" value="AAA"/>
    <property type="match status" value="1"/>
</dbReference>
<dbReference type="RefSeq" id="WP_188552759.1">
    <property type="nucleotide sequence ID" value="NZ_BMGT01000001.1"/>
</dbReference>
<reference evidence="11" key="1">
    <citation type="journal article" date="2014" name="Int. J. Syst. Evol. Microbiol.">
        <title>Complete genome sequence of Corynebacterium casei LMG S-19264T (=DSM 44701T), isolated from a smear-ripened cheese.</title>
        <authorList>
            <consortium name="US DOE Joint Genome Institute (JGI-PGF)"/>
            <person name="Walter F."/>
            <person name="Albersmeier A."/>
            <person name="Kalinowski J."/>
            <person name="Ruckert C."/>
        </authorList>
    </citation>
    <scope>NUCLEOTIDE SEQUENCE</scope>
    <source>
        <strain evidence="11">CGMCC 1.12997</strain>
    </source>
</reference>
<dbReference type="PANTHER" id="PTHR11638">
    <property type="entry name" value="ATP-DEPENDENT CLP PROTEASE"/>
    <property type="match status" value="1"/>
</dbReference>
<evidence type="ECO:0000256" key="4">
    <source>
        <dbReference type="ARBA" id="ARBA00022741"/>
    </source>
</evidence>
<gene>
    <name evidence="11" type="primary">clpB</name>
    <name evidence="11" type="ORF">GCM10011585_07250</name>
</gene>
<dbReference type="Gene3D" id="3.40.50.300">
    <property type="entry name" value="P-loop containing nucleotide triphosphate hydrolases"/>
    <property type="match status" value="3"/>
</dbReference>
<protein>
    <recommendedName>
        <fullName evidence="2">Chaperone protein ClpB</fullName>
    </recommendedName>
</protein>
<organism evidence="11 12">
    <name type="scientific">Edaphobacter dinghuensis</name>
    <dbReference type="NCBI Taxonomy" id="1560005"/>
    <lineage>
        <taxon>Bacteria</taxon>
        <taxon>Pseudomonadati</taxon>
        <taxon>Acidobacteriota</taxon>
        <taxon>Terriglobia</taxon>
        <taxon>Terriglobales</taxon>
        <taxon>Acidobacteriaceae</taxon>
        <taxon>Edaphobacter</taxon>
    </lineage>
</organism>
<dbReference type="FunFam" id="3.40.50.300:FF:000025">
    <property type="entry name" value="ATP-dependent Clp protease subunit"/>
    <property type="match status" value="1"/>
</dbReference>
<comment type="caution">
    <text evidence="11">The sequence shown here is derived from an EMBL/GenBank/DDBJ whole genome shotgun (WGS) entry which is preliminary data.</text>
</comment>
<feature type="domain" description="Clp R" evidence="10">
    <location>
        <begin position="5"/>
        <end position="151"/>
    </location>
</feature>
<dbReference type="FunFam" id="3.40.50.300:FF:000010">
    <property type="entry name" value="Chaperone clpB 1, putative"/>
    <property type="match status" value="1"/>
</dbReference>
<name>A0A917M055_9BACT</name>
<accession>A0A917M055</accession>
<comment type="subunit">
    <text evidence="7">Homohexamer. The oligomerization is ATP-dependent.</text>
</comment>
<dbReference type="SUPFAM" id="SSF52540">
    <property type="entry name" value="P-loop containing nucleoside triphosphate hydrolases"/>
    <property type="match status" value="2"/>
</dbReference>
<keyword evidence="4" id="KW-0547">Nucleotide-binding</keyword>
<dbReference type="InterPro" id="IPR041546">
    <property type="entry name" value="ClpA/ClpB_AAA_lid"/>
</dbReference>
<dbReference type="Pfam" id="PF17871">
    <property type="entry name" value="AAA_lid_9"/>
    <property type="match status" value="1"/>
</dbReference>